<protein>
    <submittedName>
        <fullName evidence="1">Uncharacterized protein</fullName>
    </submittedName>
</protein>
<organism evidence="1 2">
    <name type="scientific">Sphaerodactylus townsendi</name>
    <dbReference type="NCBI Taxonomy" id="933632"/>
    <lineage>
        <taxon>Eukaryota</taxon>
        <taxon>Metazoa</taxon>
        <taxon>Chordata</taxon>
        <taxon>Craniata</taxon>
        <taxon>Vertebrata</taxon>
        <taxon>Euteleostomi</taxon>
        <taxon>Lepidosauria</taxon>
        <taxon>Squamata</taxon>
        <taxon>Bifurcata</taxon>
        <taxon>Gekkota</taxon>
        <taxon>Sphaerodactylidae</taxon>
        <taxon>Sphaerodactylus</taxon>
    </lineage>
</organism>
<accession>A0ACB8GEL0</accession>
<sequence>MDKGEGNFEWSTILSGTEFRLGDKEGYNQQHLCCPLTEFRREMHFRFHINCSHTTCRNAKSPCPPLTLKSTMRT</sequence>
<dbReference type="EMBL" id="CM037614">
    <property type="protein sequence ID" value="KAH8017957.1"/>
    <property type="molecule type" value="Genomic_DNA"/>
</dbReference>
<keyword evidence="2" id="KW-1185">Reference proteome</keyword>
<name>A0ACB8GEL0_9SAUR</name>
<evidence type="ECO:0000313" key="2">
    <source>
        <dbReference type="Proteomes" id="UP000827872"/>
    </source>
</evidence>
<reference evidence="1" key="1">
    <citation type="submission" date="2021-08" db="EMBL/GenBank/DDBJ databases">
        <title>The first chromosome-level gecko genome reveals the dynamic sex chromosomes of Neotropical dwarf geckos (Sphaerodactylidae: Sphaerodactylus).</title>
        <authorList>
            <person name="Pinto B.J."/>
            <person name="Keating S.E."/>
            <person name="Gamble T."/>
        </authorList>
    </citation>
    <scope>NUCLEOTIDE SEQUENCE</scope>
    <source>
        <strain evidence="1">TG3544</strain>
    </source>
</reference>
<dbReference type="Proteomes" id="UP000827872">
    <property type="component" value="Linkage Group LG01"/>
</dbReference>
<proteinExistence type="predicted"/>
<gene>
    <name evidence="1" type="ORF">K3G42_033350</name>
</gene>
<comment type="caution">
    <text evidence="1">The sequence shown here is derived from an EMBL/GenBank/DDBJ whole genome shotgun (WGS) entry which is preliminary data.</text>
</comment>
<evidence type="ECO:0000313" key="1">
    <source>
        <dbReference type="EMBL" id="KAH8017957.1"/>
    </source>
</evidence>